<gene>
    <name evidence="2" type="ORF">JG687_00017345</name>
</gene>
<protein>
    <submittedName>
        <fullName evidence="2">Uncharacterized protein</fullName>
    </submittedName>
</protein>
<feature type="region of interest" description="Disordered" evidence="1">
    <location>
        <begin position="55"/>
        <end position="88"/>
    </location>
</feature>
<reference evidence="2" key="1">
    <citation type="submission" date="2021-01" db="EMBL/GenBank/DDBJ databases">
        <title>Phytophthora aleatoria, a newly-described species from Pinus radiata is distinct from Phytophthora cactorum isolates based on comparative genomics.</title>
        <authorList>
            <person name="Mcdougal R."/>
            <person name="Panda P."/>
            <person name="Williams N."/>
            <person name="Studholme D.J."/>
        </authorList>
    </citation>
    <scope>NUCLEOTIDE SEQUENCE</scope>
    <source>
        <strain evidence="2">NZFS 3830</strain>
    </source>
</reference>
<evidence type="ECO:0000313" key="3">
    <source>
        <dbReference type="Proteomes" id="UP000688947"/>
    </source>
</evidence>
<dbReference type="EMBL" id="JAENGZ010001989">
    <property type="protein sequence ID" value="KAG6945366.1"/>
    <property type="molecule type" value="Genomic_DNA"/>
</dbReference>
<dbReference type="OrthoDB" id="93184at2759"/>
<evidence type="ECO:0000256" key="1">
    <source>
        <dbReference type="SAM" id="MobiDB-lite"/>
    </source>
</evidence>
<dbReference type="Proteomes" id="UP000688947">
    <property type="component" value="Unassembled WGS sequence"/>
</dbReference>
<dbReference type="AlphaFoldDB" id="A0A8T1TSA4"/>
<proteinExistence type="predicted"/>
<name>A0A8T1TSA4_9STRA</name>
<evidence type="ECO:0000313" key="2">
    <source>
        <dbReference type="EMBL" id="KAG6945366.1"/>
    </source>
</evidence>
<accession>A0A8T1TSA4</accession>
<organism evidence="2 3">
    <name type="scientific">Phytophthora cactorum</name>
    <dbReference type="NCBI Taxonomy" id="29920"/>
    <lineage>
        <taxon>Eukaryota</taxon>
        <taxon>Sar</taxon>
        <taxon>Stramenopiles</taxon>
        <taxon>Oomycota</taxon>
        <taxon>Peronosporomycetes</taxon>
        <taxon>Peronosporales</taxon>
        <taxon>Peronosporaceae</taxon>
        <taxon>Phytophthora</taxon>
    </lineage>
</organism>
<sequence>MAVAKSNPGLVSAMWADNTIVYFLASQVSAEPTTVWRRERTGPTRLHKELIEEHQRHSVEQPGSALTPSPMQGVLGVQAKGGEERRDV</sequence>
<comment type="caution">
    <text evidence="2">The sequence shown here is derived from an EMBL/GenBank/DDBJ whole genome shotgun (WGS) entry which is preliminary data.</text>
</comment>